<keyword evidence="3" id="KW-1185">Reference proteome</keyword>
<feature type="transmembrane region" description="Helical" evidence="1">
    <location>
        <begin position="105"/>
        <end position="127"/>
    </location>
</feature>
<accession>A0A3B7R2H5</accession>
<dbReference type="KEGG" id="hyh:D3Y59_14890"/>
<dbReference type="OrthoDB" id="893795at2"/>
<organism evidence="2 3">
    <name type="scientific">Hymenobacter oligotrophus</name>
    <dbReference type="NCBI Taxonomy" id="2319843"/>
    <lineage>
        <taxon>Bacteria</taxon>
        <taxon>Pseudomonadati</taxon>
        <taxon>Bacteroidota</taxon>
        <taxon>Cytophagia</taxon>
        <taxon>Cytophagales</taxon>
        <taxon>Hymenobacteraceae</taxon>
        <taxon>Hymenobacter</taxon>
    </lineage>
</organism>
<reference evidence="2 3" key="1">
    <citation type="submission" date="2018-09" db="EMBL/GenBank/DDBJ databases">
        <title>Hymenobacter medium sp. nov., isolated from R2A medium.</title>
        <authorList>
            <person name="Yingchao G."/>
        </authorList>
    </citation>
    <scope>NUCLEOTIDE SEQUENCE [LARGE SCALE GENOMIC DNA]</scope>
    <source>
        <strain evidence="3">sh-6</strain>
    </source>
</reference>
<feature type="transmembrane region" description="Helical" evidence="1">
    <location>
        <begin position="43"/>
        <end position="60"/>
    </location>
</feature>
<keyword evidence="1" id="KW-0812">Transmembrane</keyword>
<evidence type="ECO:0000313" key="2">
    <source>
        <dbReference type="EMBL" id="AYA38215.1"/>
    </source>
</evidence>
<keyword evidence="1" id="KW-1133">Transmembrane helix</keyword>
<proteinExistence type="predicted"/>
<gene>
    <name evidence="2" type="ORF">D3Y59_14890</name>
</gene>
<sequence>MQYLLHVNRFFRNLLLFSVPLAALLYFLRLQYGTAVVHPQADYLLLFYVGLTAFTFWLTYRAVKRKPDSMMTAWFATTALRLVLAMVIVVGYLVSGGAKDGNNTWTFLGLFFLLYFLYTGFEVWNVVTNLRPFSKPGSESAQ</sequence>
<dbReference type="Proteomes" id="UP000262802">
    <property type="component" value="Chromosome"/>
</dbReference>
<name>A0A3B7R2H5_9BACT</name>
<dbReference type="EMBL" id="CP032317">
    <property type="protein sequence ID" value="AYA38215.1"/>
    <property type="molecule type" value="Genomic_DNA"/>
</dbReference>
<evidence type="ECO:0000256" key="1">
    <source>
        <dbReference type="SAM" id="Phobius"/>
    </source>
</evidence>
<dbReference type="AlphaFoldDB" id="A0A3B7R2H5"/>
<keyword evidence="1" id="KW-0472">Membrane</keyword>
<dbReference type="RefSeq" id="WP_119445765.1">
    <property type="nucleotide sequence ID" value="NZ_CP032317.1"/>
</dbReference>
<protein>
    <submittedName>
        <fullName evidence="2">Uncharacterized protein</fullName>
    </submittedName>
</protein>
<evidence type="ECO:0000313" key="3">
    <source>
        <dbReference type="Proteomes" id="UP000262802"/>
    </source>
</evidence>
<feature type="transmembrane region" description="Helical" evidence="1">
    <location>
        <begin position="72"/>
        <end position="93"/>
    </location>
</feature>